<gene>
    <name evidence="2" type="ORF">JCM9152_3791</name>
</gene>
<evidence type="ECO:0000256" key="1">
    <source>
        <dbReference type="SAM" id="Phobius"/>
    </source>
</evidence>
<comment type="caution">
    <text evidence="2">The sequence shown here is derived from an EMBL/GenBank/DDBJ whole genome shotgun (WGS) entry which is preliminary data.</text>
</comment>
<feature type="transmembrane region" description="Helical" evidence="1">
    <location>
        <begin position="59"/>
        <end position="76"/>
    </location>
</feature>
<accession>W4QJG6</accession>
<keyword evidence="1" id="KW-1133">Transmembrane helix</keyword>
<dbReference type="EMBL" id="BAUU01000032">
    <property type="protein sequence ID" value="GAE32265.1"/>
    <property type="molecule type" value="Genomic_DNA"/>
</dbReference>
<protein>
    <submittedName>
        <fullName evidence="2">Uncharacterized protein</fullName>
    </submittedName>
</protein>
<evidence type="ECO:0000313" key="3">
    <source>
        <dbReference type="Proteomes" id="UP000018895"/>
    </source>
</evidence>
<feature type="transmembrane region" description="Helical" evidence="1">
    <location>
        <begin position="125"/>
        <end position="147"/>
    </location>
</feature>
<evidence type="ECO:0000313" key="2">
    <source>
        <dbReference type="EMBL" id="GAE32265.1"/>
    </source>
</evidence>
<keyword evidence="1" id="KW-0472">Membrane</keyword>
<dbReference type="Proteomes" id="UP000018895">
    <property type="component" value="Unassembled WGS sequence"/>
</dbReference>
<reference evidence="2" key="1">
    <citation type="journal article" date="2014" name="Genome Announc.">
        <title>Draft Genome Sequences of Three Alkaliphilic Bacillus Strains, Bacillus wakoensis JCM 9140T, Bacillus akibai JCM 9157T, and Bacillus hemicellulosilyticus JCM 9152T.</title>
        <authorList>
            <person name="Yuki M."/>
            <person name="Oshima K."/>
            <person name="Suda W."/>
            <person name="Oshida Y."/>
            <person name="Kitamura K."/>
            <person name="Iida T."/>
            <person name="Hattori M."/>
            <person name="Ohkuma M."/>
        </authorList>
    </citation>
    <scope>NUCLEOTIDE SEQUENCE [LARGE SCALE GENOMIC DNA]</scope>
    <source>
        <strain evidence="2">JCM 9152</strain>
    </source>
</reference>
<name>W4QJG6_9BACI</name>
<feature type="transmembrane region" description="Helical" evidence="1">
    <location>
        <begin position="96"/>
        <end position="118"/>
    </location>
</feature>
<dbReference type="RefSeq" id="WP_035346585.1">
    <property type="nucleotide sequence ID" value="NZ_BAUU01000032.1"/>
</dbReference>
<feature type="transmembrane region" description="Helical" evidence="1">
    <location>
        <begin position="34"/>
        <end position="54"/>
    </location>
</feature>
<keyword evidence="3" id="KW-1185">Reference proteome</keyword>
<dbReference type="OrthoDB" id="2591789at2"/>
<keyword evidence="1" id="KW-0812">Transmembrane</keyword>
<feature type="transmembrane region" description="Helical" evidence="1">
    <location>
        <begin position="159"/>
        <end position="180"/>
    </location>
</feature>
<dbReference type="AlphaFoldDB" id="W4QJG6"/>
<sequence length="187" mass="21922">MKKEQLYESILDKKEELLTLTRQYWSQYAGINTWYFWGNIATILLPLFILYVLIDRKRIFEITFFGYTAHVLWANIDNILSMNNLIIHPHSLTHMLPVGVTVTAVLFPVTYMLIYQFCTNYNRNFYLYAVVASIIFAFGFGGLSLLIDLLRLENGMNLFYLFLIDIIVAFLSLWLTKLFLKIKGTYA</sequence>
<proteinExistence type="predicted"/>
<organism evidence="2 3">
    <name type="scientific">Halalkalibacter hemicellulosilyticusJCM 9152</name>
    <dbReference type="NCBI Taxonomy" id="1236971"/>
    <lineage>
        <taxon>Bacteria</taxon>
        <taxon>Bacillati</taxon>
        <taxon>Bacillota</taxon>
        <taxon>Bacilli</taxon>
        <taxon>Bacillales</taxon>
        <taxon>Bacillaceae</taxon>
        <taxon>Halalkalibacter</taxon>
    </lineage>
</organism>
<dbReference type="STRING" id="1236971.JCM9152_3791"/>